<comment type="caution">
    <text evidence="11">The sequence shown here is derived from an EMBL/GenBank/DDBJ whole genome shotgun (WGS) entry which is preliminary data.</text>
</comment>
<dbReference type="EMBL" id="VIGI01000013">
    <property type="protein sequence ID" value="KAB8292283.1"/>
    <property type="molecule type" value="Genomic_DNA"/>
</dbReference>
<dbReference type="Pfam" id="PF09286">
    <property type="entry name" value="Pro-kuma_activ"/>
    <property type="match status" value="2"/>
</dbReference>
<evidence type="ECO:0000256" key="5">
    <source>
        <dbReference type="ARBA" id="ARBA00022825"/>
    </source>
</evidence>
<keyword evidence="6 8" id="KW-0106">Calcium</keyword>
<dbReference type="GO" id="GO:0046872">
    <property type="term" value="F:metal ion binding"/>
    <property type="evidence" value="ECO:0007669"/>
    <property type="project" value="UniProtKB-UniRule"/>
</dbReference>
<dbReference type="InterPro" id="IPR036852">
    <property type="entry name" value="Peptidase_S8/S53_dom_sf"/>
</dbReference>
<keyword evidence="12" id="KW-1185">Reference proteome</keyword>
<keyword evidence="9" id="KW-0732">Signal</keyword>
<dbReference type="Proteomes" id="UP000326757">
    <property type="component" value="Unassembled WGS sequence"/>
</dbReference>
<dbReference type="GO" id="GO:0006508">
    <property type="term" value="P:proteolysis"/>
    <property type="evidence" value="ECO:0007669"/>
    <property type="project" value="UniProtKB-KW"/>
</dbReference>
<evidence type="ECO:0000256" key="6">
    <source>
        <dbReference type="ARBA" id="ARBA00022837"/>
    </source>
</evidence>
<dbReference type="GO" id="GO:0004252">
    <property type="term" value="F:serine-type endopeptidase activity"/>
    <property type="evidence" value="ECO:0007669"/>
    <property type="project" value="UniProtKB-UniRule"/>
</dbReference>
<name>A0A5N6JT83_MONLA</name>
<dbReference type="InterPro" id="IPR030400">
    <property type="entry name" value="Sedolisin_dom"/>
</dbReference>
<protein>
    <recommendedName>
        <fullName evidence="10">Peptidase S53 domain-containing protein</fullName>
    </recommendedName>
</protein>
<feature type="chain" id="PRO_5024836528" description="Peptidase S53 domain-containing protein" evidence="9">
    <location>
        <begin position="19"/>
        <end position="530"/>
    </location>
</feature>
<keyword evidence="5 8" id="KW-0720">Serine protease</keyword>
<feature type="domain" description="Peptidase S53" evidence="10">
    <location>
        <begin position="192"/>
        <end position="530"/>
    </location>
</feature>
<evidence type="ECO:0000256" key="2">
    <source>
        <dbReference type="ARBA" id="ARBA00022670"/>
    </source>
</evidence>
<dbReference type="InterPro" id="IPR050819">
    <property type="entry name" value="Tripeptidyl-peptidase_I"/>
</dbReference>
<dbReference type="PROSITE" id="PS51695">
    <property type="entry name" value="SEDOLISIN"/>
    <property type="match status" value="1"/>
</dbReference>
<dbReference type="AlphaFoldDB" id="A0A5N6JT83"/>
<evidence type="ECO:0000313" key="11">
    <source>
        <dbReference type="EMBL" id="KAB8292283.1"/>
    </source>
</evidence>
<dbReference type="SMART" id="SM00944">
    <property type="entry name" value="Pro-kuma_activ"/>
    <property type="match status" value="1"/>
</dbReference>
<evidence type="ECO:0000256" key="3">
    <source>
        <dbReference type="ARBA" id="ARBA00022723"/>
    </source>
</evidence>
<feature type="binding site" evidence="8">
    <location>
        <position position="486"/>
    </location>
    <ligand>
        <name>Ca(2+)</name>
        <dbReference type="ChEBI" id="CHEBI:29108"/>
    </ligand>
</feature>
<evidence type="ECO:0000256" key="1">
    <source>
        <dbReference type="ARBA" id="ARBA00004239"/>
    </source>
</evidence>
<dbReference type="SUPFAM" id="SSF54897">
    <property type="entry name" value="Protease propeptides/inhibitors"/>
    <property type="match status" value="1"/>
</dbReference>
<proteinExistence type="predicted"/>
<dbReference type="PANTHER" id="PTHR14218">
    <property type="entry name" value="PROTEASE S8 TRIPEPTIDYL PEPTIDASE I CLN2"/>
    <property type="match status" value="1"/>
</dbReference>
<dbReference type="OrthoDB" id="409122at2759"/>
<reference evidence="11 12" key="1">
    <citation type="submission" date="2019-06" db="EMBL/GenBank/DDBJ databases">
        <title>Genome Sequence of the Brown Rot Fungal Pathogen Monilinia laxa.</title>
        <authorList>
            <person name="De Miccolis Angelini R.M."/>
            <person name="Landi L."/>
            <person name="Abate D."/>
            <person name="Pollastro S."/>
            <person name="Romanazzi G."/>
            <person name="Faretra F."/>
        </authorList>
    </citation>
    <scope>NUCLEOTIDE SEQUENCE [LARGE SCALE GENOMIC DNA]</scope>
    <source>
        <strain evidence="11 12">Mlax316</strain>
    </source>
</reference>
<feature type="active site" description="Charge relay system" evidence="8">
    <location>
        <position position="269"/>
    </location>
</feature>
<evidence type="ECO:0000256" key="9">
    <source>
        <dbReference type="SAM" id="SignalP"/>
    </source>
</evidence>
<keyword evidence="7" id="KW-0865">Zymogen</keyword>
<dbReference type="CDD" id="cd04056">
    <property type="entry name" value="Peptidases_S53"/>
    <property type="match status" value="1"/>
</dbReference>
<feature type="active site" description="Charge relay system" evidence="8">
    <location>
        <position position="273"/>
    </location>
</feature>
<dbReference type="GO" id="GO:0005576">
    <property type="term" value="C:extracellular region"/>
    <property type="evidence" value="ECO:0007669"/>
    <property type="project" value="UniProtKB-SubCell"/>
</dbReference>
<dbReference type="SUPFAM" id="SSF52743">
    <property type="entry name" value="Subtilisin-like"/>
    <property type="match status" value="1"/>
</dbReference>
<evidence type="ECO:0000256" key="4">
    <source>
        <dbReference type="ARBA" id="ARBA00022801"/>
    </source>
</evidence>
<keyword evidence="3 8" id="KW-0479">Metal-binding</keyword>
<evidence type="ECO:0000256" key="8">
    <source>
        <dbReference type="PROSITE-ProRule" id="PRU01032"/>
    </source>
</evidence>
<feature type="signal peptide" evidence="9">
    <location>
        <begin position="1"/>
        <end position="18"/>
    </location>
</feature>
<accession>A0A5N6JT83</accession>
<feature type="binding site" evidence="8">
    <location>
        <position position="510"/>
    </location>
    <ligand>
        <name>Ca(2+)</name>
        <dbReference type="ChEBI" id="CHEBI:29108"/>
    </ligand>
</feature>
<feature type="active site" description="Charge relay system" evidence="8">
    <location>
        <position position="443"/>
    </location>
</feature>
<evidence type="ECO:0000259" key="10">
    <source>
        <dbReference type="PROSITE" id="PS51695"/>
    </source>
</evidence>
<dbReference type="PANTHER" id="PTHR14218:SF10">
    <property type="entry name" value="PEPTIDASE S53 DOMAIN-CONTAINING PROTEIN"/>
    <property type="match status" value="1"/>
</dbReference>
<gene>
    <name evidence="11" type="ORF">EYC80_008025</name>
</gene>
<evidence type="ECO:0000256" key="7">
    <source>
        <dbReference type="ARBA" id="ARBA00023145"/>
    </source>
</evidence>
<feature type="binding site" evidence="8">
    <location>
        <position position="508"/>
    </location>
    <ligand>
        <name>Ca(2+)</name>
        <dbReference type="ChEBI" id="CHEBI:29108"/>
    </ligand>
</feature>
<sequence>MLLLNIFSVAFAASAVRALPTFGKSSVFEKIAAPPAGWELDEDAVFDKDASTLKLRLHLVAQNMQKFHKMAIDIATPGHALYGRHLDQSVINAMIAPKTQSRDLVLQCVSKIEELLQADYNAYIHAGLHEGAIRTLEYSLPDALKGHVDIVQPTTFFGLRAMRSTIKQHKEFDSNVLKTDGTEAVTGCSGSTITPKCLANLYSFTSVSATLKSGSIGIAGFLEQWPSKSDLTTFLNNYAYFANKAYTYTCTLINGGTCPSSGSGYPGIEANLDVQYARAITAEIPNIYYSTGGSPPIVGGGSNSNEPYLEFLDSLLSSTDLPNTISISYGDDEATVPLDYADEVCNLFSQLGARGVSVLVASGDSGVVLKQLGLMVVVDSPLFSDKPSYQSSAVNSWLTTDTTHSSVTKYFNASGRAYPDVSAQATNFVIVASGSAELVDGTSCATPTFSSVIQLINSNRVAAGKAGLGFLNPWLYSSAKSALTDITTGKITGCSGVISGAGFSAVSGWDPATGLGTPNYSKLLAISNST</sequence>
<organism evidence="11 12">
    <name type="scientific">Monilinia laxa</name>
    <name type="common">Brown rot fungus</name>
    <name type="synonym">Sclerotinia laxa</name>
    <dbReference type="NCBI Taxonomy" id="61186"/>
    <lineage>
        <taxon>Eukaryota</taxon>
        <taxon>Fungi</taxon>
        <taxon>Dikarya</taxon>
        <taxon>Ascomycota</taxon>
        <taxon>Pezizomycotina</taxon>
        <taxon>Leotiomycetes</taxon>
        <taxon>Helotiales</taxon>
        <taxon>Sclerotiniaceae</taxon>
        <taxon>Monilinia</taxon>
    </lineage>
</organism>
<feature type="binding site" evidence="8">
    <location>
        <position position="485"/>
    </location>
    <ligand>
        <name>Ca(2+)</name>
        <dbReference type="ChEBI" id="CHEBI:29108"/>
    </ligand>
</feature>
<keyword evidence="2 8" id="KW-0645">Protease</keyword>
<comment type="cofactor">
    <cofactor evidence="8">
        <name>Ca(2+)</name>
        <dbReference type="ChEBI" id="CHEBI:29108"/>
    </cofactor>
    <text evidence="8">Binds 1 Ca(2+) ion per subunit.</text>
</comment>
<evidence type="ECO:0000313" key="12">
    <source>
        <dbReference type="Proteomes" id="UP000326757"/>
    </source>
</evidence>
<comment type="subcellular location">
    <subcellularLocation>
        <location evidence="1">Secreted</location>
        <location evidence="1">Extracellular space</location>
    </subcellularLocation>
</comment>
<keyword evidence="4 8" id="KW-0378">Hydrolase</keyword>
<dbReference type="GO" id="GO:0008240">
    <property type="term" value="F:tripeptidyl-peptidase activity"/>
    <property type="evidence" value="ECO:0007669"/>
    <property type="project" value="TreeGrafter"/>
</dbReference>
<dbReference type="Gene3D" id="3.40.50.200">
    <property type="entry name" value="Peptidase S8/S53 domain"/>
    <property type="match status" value="2"/>
</dbReference>
<dbReference type="InterPro" id="IPR015366">
    <property type="entry name" value="S53_propep"/>
</dbReference>